<feature type="signal peptide" evidence="1">
    <location>
        <begin position="1"/>
        <end position="19"/>
    </location>
</feature>
<dbReference type="RefSeq" id="WP_250580182.1">
    <property type="nucleotide sequence ID" value="NZ_JAMLJN010000002.1"/>
</dbReference>
<dbReference type="Pfam" id="PF20351">
    <property type="entry name" value="DUF6646"/>
    <property type="match status" value="1"/>
</dbReference>
<reference evidence="2 3" key="1">
    <citation type="submission" date="2022-05" db="EMBL/GenBank/DDBJ databases">
        <title>Flavobacterium sp., isolated from activated sludge.</title>
        <authorList>
            <person name="Ran Q."/>
        </authorList>
    </citation>
    <scope>NUCLEOTIDE SEQUENCE [LARGE SCALE GENOMIC DNA]</scope>
    <source>
        <strain evidence="2 3">HXWNR69</strain>
    </source>
</reference>
<keyword evidence="3" id="KW-1185">Reference proteome</keyword>
<evidence type="ECO:0008006" key="4">
    <source>
        <dbReference type="Google" id="ProtNLM"/>
    </source>
</evidence>
<proteinExistence type="predicted"/>
<evidence type="ECO:0000313" key="2">
    <source>
        <dbReference type="EMBL" id="MCL9769399.1"/>
    </source>
</evidence>
<feature type="chain" id="PRO_5047096559" description="Outer membrane protein beta-barrel domain-containing protein" evidence="1">
    <location>
        <begin position="20"/>
        <end position="165"/>
    </location>
</feature>
<sequence length="165" mass="18023">MKKATLLFFLMICVPSVMAQAYRGEGDRKLHVGLNMQNRATGITSTVDFGIGENMSYGFNATYLLNTSEIGGESAAFGDKIDFKVRFNANIGNVLNLGSKMDVYPGLNLGTRNFGAHLGFRHFFSNGFGVFAEGVAPLARFKNQVRGFDHFNNQVTLSVGAAFNF</sequence>
<organism evidence="2 3">
    <name type="scientific">Flavobacterium fragile</name>
    <dbReference type="NCBI Taxonomy" id="2949085"/>
    <lineage>
        <taxon>Bacteria</taxon>
        <taxon>Pseudomonadati</taxon>
        <taxon>Bacteroidota</taxon>
        <taxon>Flavobacteriia</taxon>
        <taxon>Flavobacteriales</taxon>
        <taxon>Flavobacteriaceae</taxon>
        <taxon>Flavobacterium</taxon>
    </lineage>
</organism>
<protein>
    <recommendedName>
        <fullName evidence="4">Outer membrane protein beta-barrel domain-containing protein</fullName>
    </recommendedName>
</protein>
<dbReference type="Proteomes" id="UP001203342">
    <property type="component" value="Unassembled WGS sequence"/>
</dbReference>
<dbReference type="EMBL" id="JAMLJN010000002">
    <property type="protein sequence ID" value="MCL9769399.1"/>
    <property type="molecule type" value="Genomic_DNA"/>
</dbReference>
<name>A0ABT0TEL3_9FLAO</name>
<accession>A0ABT0TEL3</accession>
<keyword evidence="1" id="KW-0732">Signal</keyword>
<comment type="caution">
    <text evidence="2">The sequence shown here is derived from an EMBL/GenBank/DDBJ whole genome shotgun (WGS) entry which is preliminary data.</text>
</comment>
<gene>
    <name evidence="2" type="ORF">NAT47_03125</name>
</gene>
<dbReference type="InterPro" id="IPR046588">
    <property type="entry name" value="DUF6646"/>
</dbReference>
<evidence type="ECO:0000256" key="1">
    <source>
        <dbReference type="SAM" id="SignalP"/>
    </source>
</evidence>
<evidence type="ECO:0000313" key="3">
    <source>
        <dbReference type="Proteomes" id="UP001203342"/>
    </source>
</evidence>